<organism evidence="9 10">
    <name type="scientific">Mastigocoleus testarum BC008</name>
    <dbReference type="NCBI Taxonomy" id="371196"/>
    <lineage>
        <taxon>Bacteria</taxon>
        <taxon>Bacillati</taxon>
        <taxon>Cyanobacteriota</taxon>
        <taxon>Cyanophyceae</taxon>
        <taxon>Nostocales</taxon>
        <taxon>Hapalosiphonaceae</taxon>
        <taxon>Mastigocoleus</taxon>
    </lineage>
</organism>
<keyword evidence="5" id="KW-0472">Membrane</keyword>
<comment type="subcellular location">
    <subcellularLocation>
        <location evidence="1">Cell envelope</location>
    </subcellularLocation>
</comment>
<dbReference type="RefSeq" id="WP_027838864.1">
    <property type="nucleotide sequence ID" value="NZ_LMTZ01000140.1"/>
</dbReference>
<dbReference type="EMBL" id="LMTZ01000140">
    <property type="protein sequence ID" value="KST63354.1"/>
    <property type="molecule type" value="Genomic_DNA"/>
</dbReference>
<dbReference type="Pfam" id="PF25954">
    <property type="entry name" value="Beta-barrel_RND_2"/>
    <property type="match status" value="1"/>
</dbReference>
<proteinExistence type="inferred from homology"/>
<dbReference type="PRINTS" id="PR01490">
    <property type="entry name" value="RTXTOXIND"/>
</dbReference>
<dbReference type="InterPro" id="IPR058792">
    <property type="entry name" value="Beta-barrel_RND_2"/>
</dbReference>
<protein>
    <submittedName>
        <fullName evidence="9">RND transporter</fullName>
    </submittedName>
</protein>
<dbReference type="PANTHER" id="PTHR32347">
    <property type="entry name" value="EFFLUX SYSTEM COMPONENT YKNX-RELATED"/>
    <property type="match status" value="1"/>
</dbReference>
<dbReference type="Pfam" id="PF25881">
    <property type="entry name" value="HH_YBHG"/>
    <property type="match status" value="1"/>
</dbReference>
<reference evidence="9 10" key="1">
    <citation type="journal article" date="2015" name="Genome Announc.">
        <title>Draft Genome of the Euendolithic (true boring) Cyanobacterium Mastigocoleus testarum strain BC008.</title>
        <authorList>
            <person name="Guida B.S."/>
            <person name="Garcia-Pichel F."/>
        </authorList>
    </citation>
    <scope>NUCLEOTIDE SEQUENCE [LARGE SCALE GENOMIC DNA]</scope>
    <source>
        <strain evidence="9 10">BC008</strain>
    </source>
</reference>
<accession>A0A0V7ZFI1</accession>
<evidence type="ECO:0000256" key="2">
    <source>
        <dbReference type="ARBA" id="ARBA00009477"/>
    </source>
</evidence>
<dbReference type="Proteomes" id="UP000053372">
    <property type="component" value="Unassembled WGS sequence"/>
</dbReference>
<dbReference type="InterPro" id="IPR006143">
    <property type="entry name" value="RND_pump_MFP"/>
</dbReference>
<dbReference type="Pfam" id="PF25967">
    <property type="entry name" value="RND-MFP_C"/>
    <property type="match status" value="1"/>
</dbReference>
<dbReference type="Gene3D" id="2.40.420.20">
    <property type="match status" value="1"/>
</dbReference>
<feature type="transmembrane region" description="Helical" evidence="5">
    <location>
        <begin position="19"/>
        <end position="40"/>
    </location>
</feature>
<keyword evidence="5" id="KW-1133">Transmembrane helix</keyword>
<evidence type="ECO:0000259" key="8">
    <source>
        <dbReference type="Pfam" id="PF25967"/>
    </source>
</evidence>
<evidence type="ECO:0000313" key="9">
    <source>
        <dbReference type="EMBL" id="KST63354.1"/>
    </source>
</evidence>
<dbReference type="Gene3D" id="1.10.287.470">
    <property type="entry name" value="Helix hairpin bin"/>
    <property type="match status" value="2"/>
</dbReference>
<dbReference type="SUPFAM" id="SSF111369">
    <property type="entry name" value="HlyD-like secretion proteins"/>
    <property type="match status" value="2"/>
</dbReference>
<dbReference type="GO" id="GO:0016020">
    <property type="term" value="C:membrane"/>
    <property type="evidence" value="ECO:0007669"/>
    <property type="project" value="InterPro"/>
</dbReference>
<comment type="similarity">
    <text evidence="2">Belongs to the membrane fusion protein (MFP) (TC 8.A.1) family.</text>
</comment>
<dbReference type="AlphaFoldDB" id="A0A0V7ZFI1"/>
<name>A0A0V7ZFI1_9CYAN</name>
<gene>
    <name evidence="9" type="ORF">BC008_39420</name>
</gene>
<dbReference type="InterPro" id="IPR058627">
    <property type="entry name" value="MdtA-like_C"/>
</dbReference>
<dbReference type="Gene3D" id="2.40.30.170">
    <property type="match status" value="1"/>
</dbReference>
<dbReference type="OrthoDB" id="505602at2"/>
<feature type="domain" description="Multidrug resistance protein MdtA-like C-terminal permuted SH3" evidence="8">
    <location>
        <begin position="416"/>
        <end position="471"/>
    </location>
</feature>
<evidence type="ECO:0000256" key="4">
    <source>
        <dbReference type="SAM" id="Coils"/>
    </source>
</evidence>
<evidence type="ECO:0000259" key="6">
    <source>
        <dbReference type="Pfam" id="PF25881"/>
    </source>
</evidence>
<dbReference type="InterPro" id="IPR050465">
    <property type="entry name" value="UPF0194_transport"/>
</dbReference>
<feature type="coiled-coil region" evidence="4">
    <location>
        <begin position="206"/>
        <end position="259"/>
    </location>
</feature>
<feature type="domain" description="CusB-like beta-barrel" evidence="7">
    <location>
        <begin position="337"/>
        <end position="410"/>
    </location>
</feature>
<sequence length="489" mass="53302">MATPIEIPLLGKIKYPSRWLIGGIISTTLIIGSITAYTIANSNNRRENITQLTVPVSAKNVTLRIEASGRVVPIKNVNLSPKNQGTLTSLYVEQGDQVKKGQIIARMDSADVRARILQARANLGQSKAQLEQAINGSRPQEISQARARLRQAEAQLTAAKVGNRPQEIAQAKAQVASVKARVDLSSERLRRYRALHKEGAVQRDTLDQYISEDNTAKANLQEAEKRLALLESGTRSEEVARLEASVAEAREALKLLEKGSRPEEIAQRRAAVAASEAQLKTEQVNLENTIIRAPFSGVITQKYTDAGAFVTPDTSASTSASATSSSIVALAQGLEILADVTEADIGRIRSGQSVEIVADTYPDEVFKGRVRLISPEAVKEEGVTLFKVRVTIETGTDKLRSGMNVNLTFLGDEVNNALLIPTVAILTEKGKNGVLVPDGNNQPQFREVTIGSQVQNETLILEGLQTDERVFLSPPEEYRIKKAREEQNK</sequence>
<evidence type="ECO:0000256" key="3">
    <source>
        <dbReference type="ARBA" id="ARBA00023054"/>
    </source>
</evidence>
<dbReference type="PANTHER" id="PTHR32347:SF14">
    <property type="entry name" value="EFFLUX SYSTEM COMPONENT YKNX-RELATED"/>
    <property type="match status" value="1"/>
</dbReference>
<evidence type="ECO:0000256" key="1">
    <source>
        <dbReference type="ARBA" id="ARBA00004196"/>
    </source>
</evidence>
<dbReference type="GO" id="GO:0022857">
    <property type="term" value="F:transmembrane transporter activity"/>
    <property type="evidence" value="ECO:0007669"/>
    <property type="project" value="InterPro"/>
</dbReference>
<dbReference type="InterPro" id="IPR059052">
    <property type="entry name" value="HH_YbhG-like"/>
</dbReference>
<keyword evidence="10" id="KW-1185">Reference proteome</keyword>
<dbReference type="Gene3D" id="2.40.50.100">
    <property type="match status" value="2"/>
</dbReference>
<dbReference type="GO" id="GO:0030313">
    <property type="term" value="C:cell envelope"/>
    <property type="evidence" value="ECO:0007669"/>
    <property type="project" value="UniProtKB-SubCell"/>
</dbReference>
<evidence type="ECO:0000256" key="5">
    <source>
        <dbReference type="SAM" id="Phobius"/>
    </source>
</evidence>
<keyword evidence="5" id="KW-0812">Transmembrane</keyword>
<evidence type="ECO:0000259" key="7">
    <source>
        <dbReference type="Pfam" id="PF25954"/>
    </source>
</evidence>
<evidence type="ECO:0000313" key="10">
    <source>
        <dbReference type="Proteomes" id="UP000053372"/>
    </source>
</evidence>
<keyword evidence="3 4" id="KW-0175">Coiled coil</keyword>
<comment type="caution">
    <text evidence="9">The sequence shown here is derived from an EMBL/GenBank/DDBJ whole genome shotgun (WGS) entry which is preliminary data.</text>
</comment>
<feature type="domain" description="YbhG-like alpha-helical hairpin" evidence="6">
    <location>
        <begin position="162"/>
        <end position="257"/>
    </location>
</feature>
<dbReference type="NCBIfam" id="TIGR01730">
    <property type="entry name" value="RND_mfp"/>
    <property type="match status" value="1"/>
</dbReference>